<evidence type="ECO:0000259" key="4">
    <source>
        <dbReference type="PROSITE" id="PS50835"/>
    </source>
</evidence>
<dbReference type="InterPro" id="IPR003598">
    <property type="entry name" value="Ig_sub2"/>
</dbReference>
<dbReference type="SUPFAM" id="SSF49265">
    <property type="entry name" value="Fibronectin type III"/>
    <property type="match status" value="1"/>
</dbReference>
<feature type="signal peptide" evidence="3">
    <location>
        <begin position="1"/>
        <end position="21"/>
    </location>
</feature>
<dbReference type="Gene3D" id="2.60.40.10">
    <property type="entry name" value="Immunoglobulins"/>
    <property type="match status" value="2"/>
</dbReference>
<dbReference type="SMART" id="SM00409">
    <property type="entry name" value="IG"/>
    <property type="match status" value="1"/>
</dbReference>
<evidence type="ECO:0000313" key="7">
    <source>
        <dbReference type="RefSeq" id="XP_013782372.1"/>
    </source>
</evidence>
<feature type="transmembrane region" description="Helical" evidence="2">
    <location>
        <begin position="236"/>
        <end position="260"/>
    </location>
</feature>
<evidence type="ECO:0000313" key="6">
    <source>
        <dbReference type="Proteomes" id="UP000694941"/>
    </source>
</evidence>
<dbReference type="GeneID" id="106466624"/>
<dbReference type="InterPro" id="IPR003599">
    <property type="entry name" value="Ig_sub"/>
</dbReference>
<dbReference type="InterPro" id="IPR007110">
    <property type="entry name" value="Ig-like_dom"/>
</dbReference>
<dbReference type="Pfam" id="PF07679">
    <property type="entry name" value="I-set"/>
    <property type="match status" value="1"/>
</dbReference>
<feature type="chain" id="PRO_5046295008" evidence="3">
    <location>
        <begin position="22"/>
        <end position="320"/>
    </location>
</feature>
<name>A0ABM1BHY5_LIMPO</name>
<dbReference type="SMART" id="SM00060">
    <property type="entry name" value="FN3"/>
    <property type="match status" value="1"/>
</dbReference>
<sequence length="320" mass="35702">MSGVKVLRIYMWSFLISFVLSKASIRILQPLPPVTEGDLGSRLTLNCNISGHPVPHFSWYKDGHELAKNLTLKVESNDGRLYSSGLRLGDAGSYTCVADNHYKLQQLSTRLIVKTPPGLLMNVTVVPSMVVATVRWHVADDGGYPILYFTLLYMPVSHPVNGTREFPLSIKVSPIVRKFLVYHLKPGTQYIFQIWASNKLGPGRPTSVKVTTARPLDTPDVVEKMIAQDGYFSSTLWMVAAYMVAASFIFLSCFTCVLIYRSRKHVFVEDGLKAVPNVIANPGFDFDLEEAYLLREADQNGNTEQIVRTNNNSIIQPESG</sequence>
<dbReference type="PROSITE" id="PS50853">
    <property type="entry name" value="FN3"/>
    <property type="match status" value="1"/>
</dbReference>
<evidence type="ECO:0000256" key="2">
    <source>
        <dbReference type="SAM" id="Phobius"/>
    </source>
</evidence>
<feature type="domain" description="Ig-like" evidence="4">
    <location>
        <begin position="30"/>
        <end position="108"/>
    </location>
</feature>
<keyword evidence="1" id="KW-0677">Repeat</keyword>
<keyword evidence="6" id="KW-1185">Reference proteome</keyword>
<keyword evidence="2" id="KW-0812">Transmembrane</keyword>
<keyword evidence="3" id="KW-0732">Signal</keyword>
<dbReference type="RefSeq" id="XP_013782372.1">
    <property type="nucleotide sequence ID" value="XM_013926918.2"/>
</dbReference>
<dbReference type="Proteomes" id="UP000694941">
    <property type="component" value="Unplaced"/>
</dbReference>
<proteinExistence type="predicted"/>
<dbReference type="InterPro" id="IPR050964">
    <property type="entry name" value="Striated_Muscle_Regulatory"/>
</dbReference>
<dbReference type="PANTHER" id="PTHR13817:SF166">
    <property type="entry name" value="NEURONAL IGCAM-RELATED"/>
    <property type="match status" value="1"/>
</dbReference>
<dbReference type="InterPro" id="IPR013783">
    <property type="entry name" value="Ig-like_fold"/>
</dbReference>
<reference evidence="7" key="1">
    <citation type="submission" date="2025-08" db="UniProtKB">
        <authorList>
            <consortium name="RefSeq"/>
        </authorList>
    </citation>
    <scope>IDENTIFICATION</scope>
    <source>
        <tissue evidence="7">Muscle</tissue>
    </source>
</reference>
<keyword evidence="2" id="KW-0472">Membrane</keyword>
<accession>A0ABM1BHY5</accession>
<evidence type="ECO:0000256" key="3">
    <source>
        <dbReference type="SAM" id="SignalP"/>
    </source>
</evidence>
<dbReference type="InterPro" id="IPR003961">
    <property type="entry name" value="FN3_dom"/>
</dbReference>
<gene>
    <name evidence="7" type="primary">LOC106466624</name>
</gene>
<dbReference type="InterPro" id="IPR036179">
    <property type="entry name" value="Ig-like_dom_sf"/>
</dbReference>
<dbReference type="PROSITE" id="PS50835">
    <property type="entry name" value="IG_LIKE"/>
    <property type="match status" value="1"/>
</dbReference>
<keyword evidence="2" id="KW-1133">Transmembrane helix</keyword>
<dbReference type="CDD" id="cd00096">
    <property type="entry name" value="Ig"/>
    <property type="match status" value="1"/>
</dbReference>
<feature type="domain" description="Fibronectin type-III" evidence="5">
    <location>
        <begin position="116"/>
        <end position="216"/>
    </location>
</feature>
<dbReference type="Pfam" id="PF00041">
    <property type="entry name" value="fn3"/>
    <property type="match status" value="1"/>
</dbReference>
<evidence type="ECO:0000256" key="1">
    <source>
        <dbReference type="ARBA" id="ARBA00022737"/>
    </source>
</evidence>
<organism evidence="6 7">
    <name type="scientific">Limulus polyphemus</name>
    <name type="common">Atlantic horseshoe crab</name>
    <dbReference type="NCBI Taxonomy" id="6850"/>
    <lineage>
        <taxon>Eukaryota</taxon>
        <taxon>Metazoa</taxon>
        <taxon>Ecdysozoa</taxon>
        <taxon>Arthropoda</taxon>
        <taxon>Chelicerata</taxon>
        <taxon>Merostomata</taxon>
        <taxon>Xiphosura</taxon>
        <taxon>Limulidae</taxon>
        <taxon>Limulus</taxon>
    </lineage>
</organism>
<dbReference type="InterPro" id="IPR036116">
    <property type="entry name" value="FN3_sf"/>
</dbReference>
<protein>
    <submittedName>
        <fullName evidence="7">Down syndrome cell adhesion molecule homolog isoform X1</fullName>
    </submittedName>
</protein>
<dbReference type="CDD" id="cd00063">
    <property type="entry name" value="FN3"/>
    <property type="match status" value="1"/>
</dbReference>
<dbReference type="InterPro" id="IPR013098">
    <property type="entry name" value="Ig_I-set"/>
</dbReference>
<evidence type="ECO:0000259" key="5">
    <source>
        <dbReference type="PROSITE" id="PS50853"/>
    </source>
</evidence>
<dbReference type="PANTHER" id="PTHR13817">
    <property type="entry name" value="TITIN"/>
    <property type="match status" value="1"/>
</dbReference>
<dbReference type="SUPFAM" id="SSF48726">
    <property type="entry name" value="Immunoglobulin"/>
    <property type="match status" value="1"/>
</dbReference>
<dbReference type="SMART" id="SM00408">
    <property type="entry name" value="IGc2"/>
    <property type="match status" value="1"/>
</dbReference>